<dbReference type="VEuPathDB" id="FungiDB:CJI96_0002069"/>
<dbReference type="PANTHER" id="PTHR14778:SF2">
    <property type="entry name" value="KINETOCHORE-ASSOCIATED PROTEIN DSN1 HOMOLOG"/>
    <property type="match status" value="1"/>
</dbReference>
<evidence type="ECO:0000313" key="3">
    <source>
        <dbReference type="EMBL" id="KNE00949.1"/>
    </source>
</evidence>
<evidence type="ECO:0000313" key="4">
    <source>
        <dbReference type="Proteomes" id="UP000037122"/>
    </source>
</evidence>
<proteinExistence type="predicted"/>
<feature type="region of interest" description="Disordered" evidence="2">
    <location>
        <begin position="1"/>
        <end position="124"/>
    </location>
</feature>
<evidence type="ECO:0000256" key="2">
    <source>
        <dbReference type="SAM" id="MobiDB-lite"/>
    </source>
</evidence>
<feature type="compositionally biased region" description="Polar residues" evidence="2">
    <location>
        <begin position="198"/>
        <end position="212"/>
    </location>
</feature>
<dbReference type="PANTHER" id="PTHR14778">
    <property type="entry name" value="KINETOCHORE-ASSOCIATED PROTEIN DSN1 HOMOLOG"/>
    <property type="match status" value="1"/>
</dbReference>
<reference evidence="4" key="1">
    <citation type="journal article" date="2015" name="BMC Genomics">
        <title>Draft genome of a commonly misdiagnosed multidrug resistant pathogen Candida auris.</title>
        <authorList>
            <person name="Chatterjee S."/>
            <person name="Alampalli S.V."/>
            <person name="Nageshan R.K."/>
            <person name="Chettiar S.T."/>
            <person name="Joshi S."/>
            <person name="Tatu U.S."/>
        </authorList>
    </citation>
    <scope>NUCLEOTIDE SEQUENCE [LARGE SCALE GENOMIC DNA]</scope>
    <source>
        <strain evidence="4">6684</strain>
    </source>
</reference>
<dbReference type="Pfam" id="PF08202">
    <property type="entry name" value="MIS13"/>
    <property type="match status" value="1"/>
</dbReference>
<dbReference type="AlphaFoldDB" id="A0A0L0P3R2"/>
<feature type="coiled-coil region" evidence="1">
    <location>
        <begin position="326"/>
        <end position="353"/>
    </location>
</feature>
<feature type="compositionally biased region" description="Basic residues" evidence="2">
    <location>
        <begin position="95"/>
        <end position="104"/>
    </location>
</feature>
<feature type="region of interest" description="Disordered" evidence="2">
    <location>
        <begin position="152"/>
        <end position="212"/>
    </location>
</feature>
<name>A0A0L0P3R2_CANAR</name>
<feature type="compositionally biased region" description="Basic residues" evidence="2">
    <location>
        <begin position="153"/>
        <end position="162"/>
    </location>
</feature>
<accession>A0A0L0P3R2</accession>
<dbReference type="GO" id="GO:0000444">
    <property type="term" value="C:MIS12/MIND type complex"/>
    <property type="evidence" value="ECO:0007669"/>
    <property type="project" value="InterPro"/>
</dbReference>
<evidence type="ECO:0008006" key="5">
    <source>
        <dbReference type="Google" id="ProtNLM"/>
    </source>
</evidence>
<comment type="caution">
    <text evidence="3">The sequence shown here is derived from an EMBL/GenBank/DDBJ whole genome shotgun (WGS) entry which is preliminary data.</text>
</comment>
<dbReference type="GO" id="GO:0051301">
    <property type="term" value="P:cell division"/>
    <property type="evidence" value="ECO:0007669"/>
    <property type="project" value="InterPro"/>
</dbReference>
<organism evidence="3 4">
    <name type="scientific">Candidozyma auris</name>
    <name type="common">Yeast</name>
    <name type="synonym">Candida auris</name>
    <dbReference type="NCBI Taxonomy" id="498019"/>
    <lineage>
        <taxon>Eukaryota</taxon>
        <taxon>Fungi</taxon>
        <taxon>Dikarya</taxon>
        <taxon>Ascomycota</taxon>
        <taxon>Saccharomycotina</taxon>
        <taxon>Pichiomycetes</taxon>
        <taxon>Metschnikowiaceae</taxon>
        <taxon>Candidozyma</taxon>
    </lineage>
</organism>
<dbReference type="VEuPathDB" id="FungiDB:CJJ09_000707"/>
<dbReference type="GO" id="GO:0007059">
    <property type="term" value="P:chromosome segregation"/>
    <property type="evidence" value="ECO:0007669"/>
    <property type="project" value="InterPro"/>
</dbReference>
<dbReference type="VEuPathDB" id="FungiDB:CJI97_003473"/>
<dbReference type="VEuPathDB" id="FungiDB:QG37_01820"/>
<dbReference type="VEuPathDB" id="FungiDB:B9J08_003398"/>
<dbReference type="Proteomes" id="UP000037122">
    <property type="component" value="Unassembled WGS sequence"/>
</dbReference>
<dbReference type="EMBL" id="LGST01000016">
    <property type="protein sequence ID" value="KNE00949.1"/>
    <property type="molecule type" value="Genomic_DNA"/>
</dbReference>
<gene>
    <name evidence="3" type="ORF">QG37_01820</name>
</gene>
<dbReference type="InterPro" id="IPR013218">
    <property type="entry name" value="Dsn1/Mis13"/>
</dbReference>
<sequence length="491" mass="55311">MPPRKLAALRPNGSERNTELPGIKHNAPKSRNFFPLDSDDSGDEETPPRKKQAQKNTRAILGGANGLKAMFSNSQEAAPREQTESSVDSTPIKKIPAKRGRKPKLAILTSPEAPLTEASTPKSMLKRATSLIKLPDTWSNIPIRYDDVEAVKLPKRRGRPRKNKEPGNLPKRRKRKQDNTQEVPNDSEYVEQKPEHTLQPTDGENASRRSSYSIRGKRVLAIGNGFVGKPHDEMSEREYFKVVDSSLPAPSRLRQILVWCFRKKLQQDREGDGAETNTAKGIAKVIKNEILEDLIAQEIDTSWYLAKKLESGELQGKRIIKSNPLNDANRESIEVFQQKLRELRQEKMLWQTAFDASIKPLEGLGVHSINLKDAAGGKDSREFQEYVRLKDPKFGDVLQEKHLDALAHQVAEVQASVPKKLEANMAQMYHTVYQLGKSVELAGRIEQEQLAPQVTHAVKEFMERGRNSDKVVPLGARELLRGISRVDLENK</sequence>
<evidence type="ECO:0000256" key="1">
    <source>
        <dbReference type="SAM" id="Coils"/>
    </source>
</evidence>
<keyword evidence="1" id="KW-0175">Coiled coil</keyword>
<dbReference type="VEuPathDB" id="FungiDB:CJJ07_001091"/>
<protein>
    <recommendedName>
        <fullName evidence="5">Kinetochore protein mis13</fullName>
    </recommendedName>
</protein>